<reference evidence="1" key="2">
    <citation type="submission" date="2023-06" db="EMBL/GenBank/DDBJ databases">
        <authorList>
            <consortium name="Lawrence Berkeley National Laboratory"/>
            <person name="Haridas S."/>
            <person name="Hensen N."/>
            <person name="Bonometti L."/>
            <person name="Westerberg I."/>
            <person name="Brannstrom I.O."/>
            <person name="Guillou S."/>
            <person name="Cros-Aarteil S."/>
            <person name="Calhoun S."/>
            <person name="Kuo A."/>
            <person name="Mondo S."/>
            <person name="Pangilinan J."/>
            <person name="Riley R."/>
            <person name="Labutti K."/>
            <person name="Andreopoulos B."/>
            <person name="Lipzen A."/>
            <person name="Chen C."/>
            <person name="Yanf M."/>
            <person name="Daum C."/>
            <person name="Ng V."/>
            <person name="Clum A."/>
            <person name="Steindorff A."/>
            <person name="Ohm R."/>
            <person name="Martin F."/>
            <person name="Silar P."/>
            <person name="Natvig D."/>
            <person name="Lalanne C."/>
            <person name="Gautier V."/>
            <person name="Ament-Velasquez S.L."/>
            <person name="Kruys A."/>
            <person name="Hutchinson M.I."/>
            <person name="Powell A.J."/>
            <person name="Barry K."/>
            <person name="Miller A.N."/>
            <person name="Grigoriev I.V."/>
            <person name="Debuchy R."/>
            <person name="Gladieux P."/>
            <person name="Thoren M.H."/>
            <person name="Johannesson H."/>
        </authorList>
    </citation>
    <scope>NUCLEOTIDE SEQUENCE</scope>
    <source>
        <strain evidence="1">CBS 560.94</strain>
    </source>
</reference>
<dbReference type="EMBL" id="JAUEPP010000003">
    <property type="protein sequence ID" value="KAK3348355.1"/>
    <property type="molecule type" value="Genomic_DNA"/>
</dbReference>
<dbReference type="GeneID" id="87861568"/>
<proteinExistence type="predicted"/>
<dbReference type="Proteomes" id="UP001278500">
    <property type="component" value="Unassembled WGS sequence"/>
</dbReference>
<gene>
    <name evidence="1" type="ORF">B0H65DRAFT_422686</name>
</gene>
<keyword evidence="2" id="KW-1185">Reference proteome</keyword>
<dbReference type="RefSeq" id="XP_062683437.1">
    <property type="nucleotide sequence ID" value="XM_062824414.1"/>
</dbReference>
<name>A0AAE0JJG2_9PEZI</name>
<accession>A0AAE0JJG2</accession>
<protein>
    <submittedName>
        <fullName evidence="1">Uncharacterized protein</fullName>
    </submittedName>
</protein>
<evidence type="ECO:0000313" key="1">
    <source>
        <dbReference type="EMBL" id="KAK3348355.1"/>
    </source>
</evidence>
<sequence>MKPETTASLSEQLRTINSTNPAEISAFIESIRAKDETFTELQLYALRFWYTQYHILDRLAPYASSLSGRQIFRILLSKMEDYEVEIFLERLDLILAHYPERARWHKKMAEGNLGGYGLKARVMKNIWGEEYLQVNWEKVTEEEKEFVWWW</sequence>
<comment type="caution">
    <text evidence="1">The sequence shown here is derived from an EMBL/GenBank/DDBJ whole genome shotgun (WGS) entry which is preliminary data.</text>
</comment>
<organism evidence="1 2">
    <name type="scientific">Neurospora tetraspora</name>
    <dbReference type="NCBI Taxonomy" id="94610"/>
    <lineage>
        <taxon>Eukaryota</taxon>
        <taxon>Fungi</taxon>
        <taxon>Dikarya</taxon>
        <taxon>Ascomycota</taxon>
        <taxon>Pezizomycotina</taxon>
        <taxon>Sordariomycetes</taxon>
        <taxon>Sordariomycetidae</taxon>
        <taxon>Sordariales</taxon>
        <taxon>Sordariaceae</taxon>
        <taxon>Neurospora</taxon>
    </lineage>
</organism>
<reference evidence="1" key="1">
    <citation type="journal article" date="2023" name="Mol. Phylogenet. Evol.">
        <title>Genome-scale phylogeny and comparative genomics of the fungal order Sordariales.</title>
        <authorList>
            <person name="Hensen N."/>
            <person name="Bonometti L."/>
            <person name="Westerberg I."/>
            <person name="Brannstrom I.O."/>
            <person name="Guillou S."/>
            <person name="Cros-Aarteil S."/>
            <person name="Calhoun S."/>
            <person name="Haridas S."/>
            <person name="Kuo A."/>
            <person name="Mondo S."/>
            <person name="Pangilinan J."/>
            <person name="Riley R."/>
            <person name="LaButti K."/>
            <person name="Andreopoulos B."/>
            <person name="Lipzen A."/>
            <person name="Chen C."/>
            <person name="Yan M."/>
            <person name="Daum C."/>
            <person name="Ng V."/>
            <person name="Clum A."/>
            <person name="Steindorff A."/>
            <person name="Ohm R.A."/>
            <person name="Martin F."/>
            <person name="Silar P."/>
            <person name="Natvig D.O."/>
            <person name="Lalanne C."/>
            <person name="Gautier V."/>
            <person name="Ament-Velasquez S.L."/>
            <person name="Kruys A."/>
            <person name="Hutchinson M.I."/>
            <person name="Powell A.J."/>
            <person name="Barry K."/>
            <person name="Miller A.N."/>
            <person name="Grigoriev I.V."/>
            <person name="Debuchy R."/>
            <person name="Gladieux P."/>
            <person name="Hiltunen Thoren M."/>
            <person name="Johannesson H."/>
        </authorList>
    </citation>
    <scope>NUCLEOTIDE SEQUENCE</scope>
    <source>
        <strain evidence="1">CBS 560.94</strain>
    </source>
</reference>
<evidence type="ECO:0000313" key="2">
    <source>
        <dbReference type="Proteomes" id="UP001278500"/>
    </source>
</evidence>
<dbReference type="AlphaFoldDB" id="A0AAE0JJG2"/>